<dbReference type="EMBL" id="JAROKS010000019">
    <property type="protein sequence ID" value="KAK1791999.1"/>
    <property type="molecule type" value="Genomic_DNA"/>
</dbReference>
<dbReference type="GO" id="GO:0016020">
    <property type="term" value="C:membrane"/>
    <property type="evidence" value="ECO:0007669"/>
    <property type="project" value="UniProtKB-SubCell"/>
</dbReference>
<dbReference type="Gene3D" id="1.20.1280.50">
    <property type="match status" value="1"/>
</dbReference>
<dbReference type="PANTHER" id="PTHR15860:SF2">
    <property type="entry name" value="RING FINGER AND TRANSMEMBRANE DOMAIN-CONTAINING PROTEIN 2"/>
    <property type="match status" value="1"/>
</dbReference>
<dbReference type="SUPFAM" id="SSF81383">
    <property type="entry name" value="F-box domain"/>
    <property type="match status" value="1"/>
</dbReference>
<comment type="subcellular location">
    <subcellularLocation>
        <location evidence="1">Membrane</location>
        <topology evidence="1">Multi-pass membrane protein</topology>
    </subcellularLocation>
</comment>
<dbReference type="InterPro" id="IPR001680">
    <property type="entry name" value="WD40_rpt"/>
</dbReference>
<proteinExistence type="predicted"/>
<evidence type="ECO:0000256" key="1">
    <source>
        <dbReference type="ARBA" id="ARBA00004141"/>
    </source>
</evidence>
<dbReference type="Pfam" id="PF12937">
    <property type="entry name" value="F-box-like"/>
    <property type="match status" value="1"/>
</dbReference>
<name>A0AAD8Z3X3_9TELE</name>
<evidence type="ECO:0000256" key="5">
    <source>
        <dbReference type="ARBA" id="ARBA00023136"/>
    </source>
</evidence>
<dbReference type="FunFam" id="1.20.1280.50:FF:000025">
    <property type="entry name" value="F-box and WD repeat domain containing 8"/>
    <property type="match status" value="1"/>
</dbReference>
<dbReference type="FunFam" id="2.130.10.10:FF:000308">
    <property type="entry name" value="F-box and WD repeat domain containing 8"/>
    <property type="match status" value="1"/>
</dbReference>
<evidence type="ECO:0000256" key="2">
    <source>
        <dbReference type="ARBA" id="ARBA00022692"/>
    </source>
</evidence>
<keyword evidence="3" id="KW-0833">Ubl conjugation pathway</keyword>
<feature type="domain" description="F-box" evidence="7">
    <location>
        <begin position="409"/>
        <end position="455"/>
    </location>
</feature>
<dbReference type="PROSITE" id="PS50181">
    <property type="entry name" value="FBOX"/>
    <property type="match status" value="1"/>
</dbReference>
<dbReference type="AlphaFoldDB" id="A0AAD8Z3X3"/>
<keyword evidence="4 6" id="KW-1133">Transmembrane helix</keyword>
<feature type="transmembrane region" description="Helical" evidence="6">
    <location>
        <begin position="124"/>
        <end position="150"/>
    </location>
</feature>
<evidence type="ECO:0000256" key="6">
    <source>
        <dbReference type="SAM" id="Phobius"/>
    </source>
</evidence>
<dbReference type="SMART" id="SM00320">
    <property type="entry name" value="WD40"/>
    <property type="match status" value="3"/>
</dbReference>
<comment type="caution">
    <text evidence="8">The sequence shown here is derived from an EMBL/GenBank/DDBJ whole genome shotgun (WGS) entry which is preliminary data.</text>
</comment>
<dbReference type="InterPro" id="IPR036322">
    <property type="entry name" value="WD40_repeat_dom_sf"/>
</dbReference>
<organism evidence="8 9">
    <name type="scientific">Electrophorus voltai</name>
    <dbReference type="NCBI Taxonomy" id="2609070"/>
    <lineage>
        <taxon>Eukaryota</taxon>
        <taxon>Metazoa</taxon>
        <taxon>Chordata</taxon>
        <taxon>Craniata</taxon>
        <taxon>Vertebrata</taxon>
        <taxon>Euteleostomi</taxon>
        <taxon>Actinopterygii</taxon>
        <taxon>Neopterygii</taxon>
        <taxon>Teleostei</taxon>
        <taxon>Ostariophysi</taxon>
        <taxon>Gymnotiformes</taxon>
        <taxon>Gymnotoidei</taxon>
        <taxon>Gymnotidae</taxon>
        <taxon>Electrophorus</taxon>
    </lineage>
</organism>
<dbReference type="InterPro" id="IPR001810">
    <property type="entry name" value="F-box_dom"/>
</dbReference>
<gene>
    <name evidence="8" type="ORF">P4O66_001783</name>
</gene>
<evidence type="ECO:0000259" key="7">
    <source>
        <dbReference type="PROSITE" id="PS50181"/>
    </source>
</evidence>
<dbReference type="SUPFAM" id="SSF50978">
    <property type="entry name" value="WD40 repeat-like"/>
    <property type="match status" value="1"/>
</dbReference>
<dbReference type="CDD" id="cd22134">
    <property type="entry name" value="F-box_FBXW8"/>
    <property type="match status" value="1"/>
</dbReference>
<keyword evidence="2 6" id="KW-0812">Transmembrane</keyword>
<dbReference type="Gene3D" id="2.130.10.10">
    <property type="entry name" value="YVTN repeat-like/Quinoprotein amine dehydrogenase"/>
    <property type="match status" value="1"/>
</dbReference>
<accession>A0AAD8Z3X3</accession>
<evidence type="ECO:0000256" key="3">
    <source>
        <dbReference type="ARBA" id="ARBA00022786"/>
    </source>
</evidence>
<dbReference type="GO" id="GO:0061630">
    <property type="term" value="F:ubiquitin protein ligase activity"/>
    <property type="evidence" value="ECO:0007669"/>
    <property type="project" value="InterPro"/>
</dbReference>
<feature type="transmembrane region" description="Helical" evidence="6">
    <location>
        <begin position="79"/>
        <end position="98"/>
    </location>
</feature>
<dbReference type="PANTHER" id="PTHR15860">
    <property type="entry name" value="UNCHARACTERIZED RING FINGER-CONTAINING PROTEIN"/>
    <property type="match status" value="1"/>
</dbReference>
<evidence type="ECO:0000256" key="4">
    <source>
        <dbReference type="ARBA" id="ARBA00022989"/>
    </source>
</evidence>
<reference evidence="8" key="1">
    <citation type="submission" date="2023-03" db="EMBL/GenBank/DDBJ databases">
        <title>Electrophorus voltai genome.</title>
        <authorList>
            <person name="Bian C."/>
        </authorList>
    </citation>
    <scope>NUCLEOTIDE SEQUENCE</scope>
    <source>
        <strain evidence="8">CB-2022</strain>
        <tissue evidence="8">Muscle</tissue>
    </source>
</reference>
<evidence type="ECO:0000313" key="9">
    <source>
        <dbReference type="Proteomes" id="UP001239994"/>
    </source>
</evidence>
<dbReference type="GO" id="GO:1904294">
    <property type="term" value="P:positive regulation of ERAD pathway"/>
    <property type="evidence" value="ECO:0007669"/>
    <property type="project" value="InterPro"/>
</dbReference>
<dbReference type="InterPro" id="IPR015943">
    <property type="entry name" value="WD40/YVTN_repeat-like_dom_sf"/>
</dbReference>
<keyword evidence="9" id="KW-1185">Reference proteome</keyword>
<keyword evidence="5 6" id="KW-0472">Membrane</keyword>
<evidence type="ECO:0000313" key="8">
    <source>
        <dbReference type="EMBL" id="KAK1791999.1"/>
    </source>
</evidence>
<dbReference type="Proteomes" id="UP001239994">
    <property type="component" value="Unassembled WGS sequence"/>
</dbReference>
<dbReference type="InterPro" id="IPR036047">
    <property type="entry name" value="F-box-like_dom_sf"/>
</dbReference>
<protein>
    <recommendedName>
        <fullName evidence="7">F-box domain-containing protein</fullName>
    </recommendedName>
</protein>
<dbReference type="SMART" id="SM00256">
    <property type="entry name" value="FBOX"/>
    <property type="match status" value="1"/>
</dbReference>
<feature type="transmembrane region" description="Helical" evidence="6">
    <location>
        <begin position="48"/>
        <end position="67"/>
    </location>
</feature>
<sequence length="879" mass="98430">METERMVGDEASAPAPALTELKAVVSWLQRGFPFLLILLTKVCFQHKLGIAVCIGMASTFAFANSTLKHQVSLREDRSVFVTLWILAFLVGNIVYVYYTFSAQELHSSLIFAKPNIDSYDFFDLIWVVGITDFVLKFFTISVKCLVLFLPQILLAFKSRGKMYLLIEELSQLFRALVPIQMWYKYIMGEDPSTSYFLGAALIIIYSLCKSFDLCGRVSGVRKAFAMLCSSQSYGMRASTQQCTEAGDVCAICQADFREPIALLCQEDELLAFREQWKEELEKKTEQHRNVSSDVGAQLKKNNKCGYFGHSNITNANDQQICGRNVVSGKKHIRDSVKDQPQYVSIAAGLLGGRTSPLLDRIEEERARRKRRLHCEEDESNGEAPRRIISPGVKLIDQFIQDLNEINDIPFFDVELPYELALKIFQFLSKRDLGRCAQVSKSWRVLAEDEVLWYRLCLKDGHHSGASVSDSPCWKSTLRDCCTTEKIVKYNWKVTCDCGTHSIGTQVLHTYDLPTPSEMRAHHLMSVLYESLRQWPAQRCVDVWSTESGLEAVHHYQHLQRVCALDLGADGPVLASASGSEVRVDSPDDQGYWRTRCLTRLAKPVDGVLVVPGKRELPLVSVWAGESVYLLDSSRSGIEEEEEDEGARLLHSVYGHPVTCLDVMACRAALGVKSSGWGMNDGGNKVQVYSLETRQAELGLGNSPGDFTCINLRDAPPHLLVCGNKDRRVRVFDLRSGTSVVSLYAHHLGVTTVQADDWKIVSGGGEGLVSVWEMRMGAKLWEMHNRHPVRHVRFDASSLVTANIPDEKSPRGACITDDDLTAHRRHRGAICFYDFSADSSAQDRVLPICRSSYSETSGYNYNIGLAVPYDALTEPQTSGL</sequence>
<dbReference type="InterPro" id="IPR044235">
    <property type="entry name" value="RNFT1/2"/>
</dbReference>